<dbReference type="RefSeq" id="WP_162393569.1">
    <property type="nucleotide sequence ID" value="NZ_JAABOZ010000011.1"/>
</dbReference>
<name>A0A7K3WJ19_9ACTN</name>
<reference evidence="2 3" key="1">
    <citation type="submission" date="2020-02" db="EMBL/GenBank/DDBJ databases">
        <title>The whole genome sequence of CPCC 205119.</title>
        <authorList>
            <person name="Jiang Z."/>
        </authorList>
    </citation>
    <scope>NUCLEOTIDE SEQUENCE [LARGE SCALE GENOMIC DNA]</scope>
    <source>
        <strain evidence="2 3">CPCC 205119</strain>
    </source>
</reference>
<dbReference type="InterPro" id="IPR024495">
    <property type="entry name" value="DUF2771"/>
</dbReference>
<evidence type="ECO:0000313" key="3">
    <source>
        <dbReference type="Proteomes" id="UP000470470"/>
    </source>
</evidence>
<keyword evidence="3" id="KW-1185">Reference proteome</keyword>
<feature type="signal peptide" evidence="1">
    <location>
        <begin position="1"/>
        <end position="30"/>
    </location>
</feature>
<dbReference type="AlphaFoldDB" id="A0A7K3WJ19"/>
<organism evidence="2 3">
    <name type="scientific">Goekera deserti</name>
    <dbReference type="NCBI Taxonomy" id="2497753"/>
    <lineage>
        <taxon>Bacteria</taxon>
        <taxon>Bacillati</taxon>
        <taxon>Actinomycetota</taxon>
        <taxon>Actinomycetes</taxon>
        <taxon>Geodermatophilales</taxon>
        <taxon>Geodermatophilaceae</taxon>
        <taxon>Goekera</taxon>
    </lineage>
</organism>
<evidence type="ECO:0000256" key="1">
    <source>
        <dbReference type="SAM" id="SignalP"/>
    </source>
</evidence>
<comment type="caution">
    <text evidence="2">The sequence shown here is derived from an EMBL/GenBank/DDBJ whole genome shotgun (WGS) entry which is preliminary data.</text>
</comment>
<dbReference type="Pfam" id="PF10969">
    <property type="entry name" value="DUF2771"/>
    <property type="match status" value="1"/>
</dbReference>
<keyword evidence="1" id="KW-0732">Signal</keyword>
<gene>
    <name evidence="2" type="ORF">G1H19_20965</name>
</gene>
<accession>A0A7K3WJ19</accession>
<feature type="chain" id="PRO_5039130380" evidence="1">
    <location>
        <begin position="31"/>
        <end position="172"/>
    </location>
</feature>
<dbReference type="Proteomes" id="UP000470470">
    <property type="component" value="Unassembled WGS sequence"/>
</dbReference>
<evidence type="ECO:0000313" key="2">
    <source>
        <dbReference type="EMBL" id="NEL56444.1"/>
    </source>
</evidence>
<dbReference type="PROSITE" id="PS51257">
    <property type="entry name" value="PROKAR_LIPOPROTEIN"/>
    <property type="match status" value="1"/>
</dbReference>
<dbReference type="EMBL" id="JAAGWK010000035">
    <property type="protein sequence ID" value="NEL56444.1"/>
    <property type="molecule type" value="Genomic_DNA"/>
</dbReference>
<protein>
    <submittedName>
        <fullName evidence="2">DUF2771 family protein</fullName>
    </submittedName>
</protein>
<proteinExistence type="predicted"/>
<sequence length="172" mass="17556">MSRRTTRRAARATVGAALLGLTAGCGGSAADDGPPTVSVQTADQQIVLQPTQFCFGDEGGERYDIVPPVVDVSPDTAITLRVPSEVADSGWSVQVYDDQLATKIGEVDVGADTEVFSEINSSDVSPPGFYLVVVQDAGEDCNGLSGAWPVGFIRAGGAISDTTAPATPAPAG</sequence>